<dbReference type="AlphaFoldDB" id="A0A9X8Y8J5"/>
<comment type="caution">
    <text evidence="2">The sequence shown here is derived from an EMBL/GenBank/DDBJ whole genome shotgun (WGS) entry which is preliminary data.</text>
</comment>
<sequence>MEIPIIGNLLKSAGCGVVAAALLAAFFLSDSFCFLLPPVRIGDFKEIEDFEDSGNYFTLAIPGAQDTGICTYSDTMSGAVYEEMIYYCELEEIGFLIAKPIREGYETPEEMPLSLPGGDMIAKVGPDEDYRGVAGDVDREHGYSEHKPLYENILVESEFYFLRGRVNTILILAGSAAALAFMLAFFWQWQKERGLARQRERASACA</sequence>
<evidence type="ECO:0000313" key="2">
    <source>
        <dbReference type="EMBL" id="TCL43767.1"/>
    </source>
</evidence>
<dbReference type="RefSeq" id="WP_079698282.1">
    <property type="nucleotide sequence ID" value="NZ_JADNAH010000042.1"/>
</dbReference>
<evidence type="ECO:0000313" key="3">
    <source>
        <dbReference type="Proteomes" id="UP000294682"/>
    </source>
</evidence>
<keyword evidence="1" id="KW-0812">Transmembrane</keyword>
<dbReference type="Proteomes" id="UP000294682">
    <property type="component" value="Unassembled WGS sequence"/>
</dbReference>
<protein>
    <submittedName>
        <fullName evidence="2">Uncharacterized protein</fullName>
    </submittedName>
</protein>
<keyword evidence="1" id="KW-0472">Membrane</keyword>
<keyword evidence="3" id="KW-1185">Reference proteome</keyword>
<accession>A0A9X8Y8J5</accession>
<proteinExistence type="predicted"/>
<feature type="transmembrane region" description="Helical" evidence="1">
    <location>
        <begin position="169"/>
        <end position="189"/>
    </location>
</feature>
<gene>
    <name evidence="2" type="ORF">EDD78_104105</name>
</gene>
<dbReference type="EMBL" id="SLUK01000004">
    <property type="protein sequence ID" value="TCL43767.1"/>
    <property type="molecule type" value="Genomic_DNA"/>
</dbReference>
<keyword evidence="1" id="KW-1133">Transmembrane helix</keyword>
<reference evidence="2 3" key="1">
    <citation type="submission" date="2019-03" db="EMBL/GenBank/DDBJ databases">
        <title>Genomic Encyclopedia of Type Strains, Phase IV (KMG-IV): sequencing the most valuable type-strain genomes for metagenomic binning, comparative biology and taxonomic classification.</title>
        <authorList>
            <person name="Goeker M."/>
        </authorList>
    </citation>
    <scope>NUCLEOTIDE SEQUENCE [LARGE SCALE GENOMIC DNA]</scope>
    <source>
        <strain evidence="2 3">DSM 100433</strain>
    </source>
</reference>
<evidence type="ECO:0000256" key="1">
    <source>
        <dbReference type="SAM" id="Phobius"/>
    </source>
</evidence>
<name>A0A9X8Y8J5_9FIRM</name>
<organism evidence="2 3">
    <name type="scientific">Harryflintia acetispora</name>
    <dbReference type="NCBI Taxonomy" id="1849041"/>
    <lineage>
        <taxon>Bacteria</taxon>
        <taxon>Bacillati</taxon>
        <taxon>Bacillota</taxon>
        <taxon>Clostridia</taxon>
        <taxon>Eubacteriales</taxon>
        <taxon>Oscillospiraceae</taxon>
        <taxon>Harryflintia</taxon>
    </lineage>
</organism>